<dbReference type="SMART" id="SM00382">
    <property type="entry name" value="AAA"/>
    <property type="match status" value="1"/>
</dbReference>
<dbReference type="PROSITE" id="PS00211">
    <property type="entry name" value="ABC_TRANSPORTER_1"/>
    <property type="match status" value="1"/>
</dbReference>
<keyword evidence="1" id="KW-0813">Transport</keyword>
<dbReference type="AlphaFoldDB" id="A0A4V2ZSI0"/>
<reference evidence="5 6" key="1">
    <citation type="submission" date="2019-03" db="EMBL/GenBank/DDBJ databases">
        <title>This is whole genome sequence of Paenibacillus sp MS74 strain.</title>
        <authorList>
            <person name="Trinh H.N."/>
        </authorList>
    </citation>
    <scope>NUCLEOTIDE SEQUENCE [LARGE SCALE GENOMIC DNA]</scope>
    <source>
        <strain evidence="5 6">MS74</strain>
    </source>
</reference>
<dbReference type="Proteomes" id="UP000295636">
    <property type="component" value="Unassembled WGS sequence"/>
</dbReference>
<keyword evidence="2" id="KW-0547">Nucleotide-binding</keyword>
<evidence type="ECO:0000256" key="1">
    <source>
        <dbReference type="ARBA" id="ARBA00022448"/>
    </source>
</evidence>
<evidence type="ECO:0000256" key="2">
    <source>
        <dbReference type="ARBA" id="ARBA00022741"/>
    </source>
</evidence>
<dbReference type="InterPro" id="IPR050166">
    <property type="entry name" value="ABC_transporter_ATP-bind"/>
</dbReference>
<evidence type="ECO:0000313" key="6">
    <source>
        <dbReference type="Proteomes" id="UP000295636"/>
    </source>
</evidence>
<organism evidence="5 6">
    <name type="scientific">Paenibacillus piri</name>
    <dbReference type="NCBI Taxonomy" id="2547395"/>
    <lineage>
        <taxon>Bacteria</taxon>
        <taxon>Bacillati</taxon>
        <taxon>Bacillota</taxon>
        <taxon>Bacilli</taxon>
        <taxon>Bacillales</taxon>
        <taxon>Paenibacillaceae</taxon>
        <taxon>Paenibacillus</taxon>
    </lineage>
</organism>
<dbReference type="Gene3D" id="3.40.50.300">
    <property type="entry name" value="P-loop containing nucleotide triphosphate hydrolases"/>
    <property type="match status" value="1"/>
</dbReference>
<dbReference type="PANTHER" id="PTHR42788">
    <property type="entry name" value="TAURINE IMPORT ATP-BINDING PROTEIN-RELATED"/>
    <property type="match status" value="1"/>
</dbReference>
<keyword evidence="3 5" id="KW-0067">ATP-binding</keyword>
<proteinExistence type="predicted"/>
<sequence length="276" mass="31507">MEQAQLQPRVHPQETPIMEFSRLNVIYNEGQPNQVHALKDASAVIYPGEFISIIGPSGCGKSTLLHTLDGLNRLSSGKIRIDGREVNGPGGDRAMVFQDFALMPWHTVYENIAFGLRLEGKPKSYIREKVMHYIRMVGLEGFDGKYPHQLSGGMKQRVGIARAFAVEPKILLMDEPFSAIDEQTREIMQEEVLKLMLIEKKTVIFITHSIDEAVFLSNRILLMTVRPGTVVEELEIDIPYPRTLETKLLPKYQEYKSRVWDHLKGEVKRQYQKGEV</sequence>
<dbReference type="PROSITE" id="PS50893">
    <property type="entry name" value="ABC_TRANSPORTER_2"/>
    <property type="match status" value="1"/>
</dbReference>
<keyword evidence="6" id="KW-1185">Reference proteome</keyword>
<dbReference type="RefSeq" id="WP_133234247.1">
    <property type="nucleotide sequence ID" value="NZ_SMRT01000017.1"/>
</dbReference>
<dbReference type="GO" id="GO:0005524">
    <property type="term" value="F:ATP binding"/>
    <property type="evidence" value="ECO:0007669"/>
    <property type="project" value="UniProtKB-KW"/>
</dbReference>
<evidence type="ECO:0000313" key="5">
    <source>
        <dbReference type="EMBL" id="TDF93224.1"/>
    </source>
</evidence>
<dbReference type="CDD" id="cd03293">
    <property type="entry name" value="ABC_NrtD_SsuB_transporters"/>
    <property type="match status" value="1"/>
</dbReference>
<dbReference type="Pfam" id="PF00005">
    <property type="entry name" value="ABC_tran"/>
    <property type="match status" value="1"/>
</dbReference>
<protein>
    <submittedName>
        <fullName evidence="5">ABC transporter ATP-binding protein</fullName>
    </submittedName>
</protein>
<dbReference type="InterPro" id="IPR003593">
    <property type="entry name" value="AAA+_ATPase"/>
</dbReference>
<dbReference type="OrthoDB" id="18967at2"/>
<dbReference type="InterPro" id="IPR003439">
    <property type="entry name" value="ABC_transporter-like_ATP-bd"/>
</dbReference>
<dbReference type="GO" id="GO:0016887">
    <property type="term" value="F:ATP hydrolysis activity"/>
    <property type="evidence" value="ECO:0007669"/>
    <property type="project" value="InterPro"/>
</dbReference>
<evidence type="ECO:0000256" key="3">
    <source>
        <dbReference type="ARBA" id="ARBA00022840"/>
    </source>
</evidence>
<accession>A0A4V2ZSI0</accession>
<feature type="domain" description="ABC transporter" evidence="4">
    <location>
        <begin position="20"/>
        <end position="250"/>
    </location>
</feature>
<dbReference type="EMBL" id="SMRT01000017">
    <property type="protein sequence ID" value="TDF93224.1"/>
    <property type="molecule type" value="Genomic_DNA"/>
</dbReference>
<dbReference type="InterPro" id="IPR017871">
    <property type="entry name" value="ABC_transporter-like_CS"/>
</dbReference>
<dbReference type="PANTHER" id="PTHR42788:SF13">
    <property type="entry name" value="ALIPHATIC SULFONATES IMPORT ATP-BINDING PROTEIN SSUB"/>
    <property type="match status" value="1"/>
</dbReference>
<dbReference type="SUPFAM" id="SSF52540">
    <property type="entry name" value="P-loop containing nucleoside triphosphate hydrolases"/>
    <property type="match status" value="1"/>
</dbReference>
<evidence type="ECO:0000259" key="4">
    <source>
        <dbReference type="PROSITE" id="PS50893"/>
    </source>
</evidence>
<gene>
    <name evidence="5" type="ORF">E1757_27445</name>
</gene>
<dbReference type="InterPro" id="IPR027417">
    <property type="entry name" value="P-loop_NTPase"/>
</dbReference>
<name>A0A4V2ZSI0_9BACL</name>
<comment type="caution">
    <text evidence="5">The sequence shown here is derived from an EMBL/GenBank/DDBJ whole genome shotgun (WGS) entry which is preliminary data.</text>
</comment>